<sequence length="61" mass="6811">MTVYQNHLLMYPFYQVNLLAQQSYRHLGSAVSDSETGLWHQVYAAPPVGKSEANNTIIVTG</sequence>
<proteinExistence type="predicted"/>
<name>A0A0A9E8Z3_ARUDO</name>
<protein>
    <submittedName>
        <fullName evidence="1">Uncharacterized protein</fullName>
    </submittedName>
</protein>
<organism evidence="1">
    <name type="scientific">Arundo donax</name>
    <name type="common">Giant reed</name>
    <name type="synonym">Donax arundinaceus</name>
    <dbReference type="NCBI Taxonomy" id="35708"/>
    <lineage>
        <taxon>Eukaryota</taxon>
        <taxon>Viridiplantae</taxon>
        <taxon>Streptophyta</taxon>
        <taxon>Embryophyta</taxon>
        <taxon>Tracheophyta</taxon>
        <taxon>Spermatophyta</taxon>
        <taxon>Magnoliopsida</taxon>
        <taxon>Liliopsida</taxon>
        <taxon>Poales</taxon>
        <taxon>Poaceae</taxon>
        <taxon>PACMAD clade</taxon>
        <taxon>Arundinoideae</taxon>
        <taxon>Arundineae</taxon>
        <taxon>Arundo</taxon>
    </lineage>
</organism>
<accession>A0A0A9E8Z3</accession>
<evidence type="ECO:0000313" key="1">
    <source>
        <dbReference type="EMBL" id="JAD95493.1"/>
    </source>
</evidence>
<dbReference type="AlphaFoldDB" id="A0A0A9E8Z3"/>
<reference evidence="1" key="1">
    <citation type="submission" date="2014-09" db="EMBL/GenBank/DDBJ databases">
        <authorList>
            <person name="Magalhaes I.L.F."/>
            <person name="Oliveira U."/>
            <person name="Santos F.R."/>
            <person name="Vidigal T.H.D.A."/>
            <person name="Brescovit A.D."/>
            <person name="Santos A.J."/>
        </authorList>
    </citation>
    <scope>NUCLEOTIDE SEQUENCE</scope>
    <source>
        <tissue evidence="1">Shoot tissue taken approximately 20 cm above the soil surface</tissue>
    </source>
</reference>
<reference evidence="1" key="2">
    <citation type="journal article" date="2015" name="Data Brief">
        <title>Shoot transcriptome of the giant reed, Arundo donax.</title>
        <authorList>
            <person name="Barrero R.A."/>
            <person name="Guerrero F.D."/>
            <person name="Moolhuijzen P."/>
            <person name="Goolsby J.A."/>
            <person name="Tidwell J."/>
            <person name="Bellgard S.E."/>
            <person name="Bellgard M.I."/>
        </authorList>
    </citation>
    <scope>NUCLEOTIDE SEQUENCE</scope>
    <source>
        <tissue evidence="1">Shoot tissue taken approximately 20 cm above the soil surface</tissue>
    </source>
</reference>
<dbReference type="EMBL" id="GBRH01202402">
    <property type="protein sequence ID" value="JAD95493.1"/>
    <property type="molecule type" value="Transcribed_RNA"/>
</dbReference>